<dbReference type="Proteomes" id="UP001500752">
    <property type="component" value="Unassembled WGS sequence"/>
</dbReference>
<name>A0ABP7BPF9_9MICC</name>
<dbReference type="InterPro" id="IPR019587">
    <property type="entry name" value="Polyketide_cyclase/dehydratase"/>
</dbReference>
<accession>A0ABP7BPF9</accession>
<sequence length="164" mass="18706">MALVSRHWFPLAESDDAFLKSAPFRYEQSVETTAPAERIWDVTTGYDLVYWVPVWTGLRWGPPPLGVGTVREVTLGVVFTVRERFFRWIEGQRFSFSGLEASLPGLRNVAEDWVIEPTPSGSRLTWTLAIGAHPWAVPLIWLGGPIIRGLQRRVLHTIRVHMRN</sequence>
<gene>
    <name evidence="1" type="ORF">GCM10023081_01710</name>
</gene>
<organism evidence="1 2">
    <name type="scientific">Arthrobacter ginkgonis</name>
    <dbReference type="NCBI Taxonomy" id="1630594"/>
    <lineage>
        <taxon>Bacteria</taxon>
        <taxon>Bacillati</taxon>
        <taxon>Actinomycetota</taxon>
        <taxon>Actinomycetes</taxon>
        <taxon>Micrococcales</taxon>
        <taxon>Micrococcaceae</taxon>
        <taxon>Arthrobacter</taxon>
    </lineage>
</organism>
<protein>
    <submittedName>
        <fullName evidence="1">SRPBCC family protein</fullName>
    </submittedName>
</protein>
<keyword evidence="2" id="KW-1185">Reference proteome</keyword>
<reference evidence="2" key="1">
    <citation type="journal article" date="2019" name="Int. J. Syst. Evol. Microbiol.">
        <title>The Global Catalogue of Microorganisms (GCM) 10K type strain sequencing project: providing services to taxonomists for standard genome sequencing and annotation.</title>
        <authorList>
            <consortium name="The Broad Institute Genomics Platform"/>
            <consortium name="The Broad Institute Genome Sequencing Center for Infectious Disease"/>
            <person name="Wu L."/>
            <person name="Ma J."/>
        </authorList>
    </citation>
    <scope>NUCLEOTIDE SEQUENCE [LARGE SCALE GENOMIC DNA]</scope>
    <source>
        <strain evidence="2">JCM 30742</strain>
    </source>
</reference>
<proteinExistence type="predicted"/>
<dbReference type="Gene3D" id="3.30.530.20">
    <property type="match status" value="1"/>
</dbReference>
<dbReference type="SUPFAM" id="SSF55961">
    <property type="entry name" value="Bet v1-like"/>
    <property type="match status" value="1"/>
</dbReference>
<comment type="caution">
    <text evidence="1">The sequence shown here is derived from an EMBL/GenBank/DDBJ whole genome shotgun (WGS) entry which is preliminary data.</text>
</comment>
<evidence type="ECO:0000313" key="1">
    <source>
        <dbReference type="EMBL" id="GAA3666479.1"/>
    </source>
</evidence>
<dbReference type="EMBL" id="BAABEO010000001">
    <property type="protein sequence ID" value="GAA3666479.1"/>
    <property type="molecule type" value="Genomic_DNA"/>
</dbReference>
<dbReference type="RefSeq" id="WP_345147753.1">
    <property type="nucleotide sequence ID" value="NZ_BAABEO010000001.1"/>
</dbReference>
<evidence type="ECO:0000313" key="2">
    <source>
        <dbReference type="Proteomes" id="UP001500752"/>
    </source>
</evidence>
<dbReference type="Pfam" id="PF10604">
    <property type="entry name" value="Polyketide_cyc2"/>
    <property type="match status" value="1"/>
</dbReference>
<dbReference type="CDD" id="cd07821">
    <property type="entry name" value="PYR_PYL_RCAR_like"/>
    <property type="match status" value="1"/>
</dbReference>
<dbReference type="InterPro" id="IPR023393">
    <property type="entry name" value="START-like_dom_sf"/>
</dbReference>